<accession>A0A8H6LXD4</accession>
<feature type="chain" id="PRO_5034652885" evidence="2">
    <location>
        <begin position="31"/>
        <end position="75"/>
    </location>
</feature>
<protein>
    <submittedName>
        <fullName evidence="3">Uncharacterized protein</fullName>
    </submittedName>
</protein>
<reference evidence="3 4" key="1">
    <citation type="submission" date="2020-07" db="EMBL/GenBank/DDBJ databases">
        <title>Comparative genomics of pyrophilous fungi reveals a link between fire events and developmental genes.</title>
        <authorList>
            <consortium name="DOE Joint Genome Institute"/>
            <person name="Steindorff A.S."/>
            <person name="Carver A."/>
            <person name="Calhoun S."/>
            <person name="Stillman K."/>
            <person name="Liu H."/>
            <person name="Lipzen A."/>
            <person name="Pangilinan J."/>
            <person name="Labutti K."/>
            <person name="Bruns T.D."/>
            <person name="Grigoriev I.V."/>
        </authorList>
    </citation>
    <scope>NUCLEOTIDE SEQUENCE [LARGE SCALE GENOMIC DNA]</scope>
    <source>
        <strain evidence="3 4">CBS 144469</strain>
    </source>
</reference>
<feature type="region of interest" description="Disordered" evidence="1">
    <location>
        <begin position="31"/>
        <end position="75"/>
    </location>
</feature>
<sequence>MHGCPRSGAAISSVIYGFAYLWLRGSVAEGSDMDDGTWGGQDRRQTPDRPKDQWAWTLPCPASTVSPRRTTVGGW</sequence>
<evidence type="ECO:0000256" key="1">
    <source>
        <dbReference type="SAM" id="MobiDB-lite"/>
    </source>
</evidence>
<dbReference type="Proteomes" id="UP000521943">
    <property type="component" value="Unassembled WGS sequence"/>
</dbReference>
<keyword evidence="4" id="KW-1185">Reference proteome</keyword>
<comment type="caution">
    <text evidence="3">The sequence shown here is derived from an EMBL/GenBank/DDBJ whole genome shotgun (WGS) entry which is preliminary data.</text>
</comment>
<gene>
    <name evidence="3" type="ORF">DFP72DRAFT_930088</name>
</gene>
<dbReference type="EMBL" id="JACGCI010000126">
    <property type="protein sequence ID" value="KAF6744152.1"/>
    <property type="molecule type" value="Genomic_DNA"/>
</dbReference>
<dbReference type="AlphaFoldDB" id="A0A8H6LXD4"/>
<evidence type="ECO:0000256" key="2">
    <source>
        <dbReference type="SAM" id="SignalP"/>
    </source>
</evidence>
<evidence type="ECO:0000313" key="4">
    <source>
        <dbReference type="Proteomes" id="UP000521943"/>
    </source>
</evidence>
<keyword evidence="2" id="KW-0732">Signal</keyword>
<evidence type="ECO:0000313" key="3">
    <source>
        <dbReference type="EMBL" id="KAF6744152.1"/>
    </source>
</evidence>
<feature type="signal peptide" evidence="2">
    <location>
        <begin position="1"/>
        <end position="30"/>
    </location>
</feature>
<feature type="compositionally biased region" description="Basic and acidic residues" evidence="1">
    <location>
        <begin position="41"/>
        <end position="52"/>
    </location>
</feature>
<proteinExistence type="predicted"/>
<organism evidence="3 4">
    <name type="scientific">Ephemerocybe angulata</name>
    <dbReference type="NCBI Taxonomy" id="980116"/>
    <lineage>
        <taxon>Eukaryota</taxon>
        <taxon>Fungi</taxon>
        <taxon>Dikarya</taxon>
        <taxon>Basidiomycota</taxon>
        <taxon>Agaricomycotina</taxon>
        <taxon>Agaricomycetes</taxon>
        <taxon>Agaricomycetidae</taxon>
        <taxon>Agaricales</taxon>
        <taxon>Agaricineae</taxon>
        <taxon>Psathyrellaceae</taxon>
        <taxon>Ephemerocybe</taxon>
    </lineage>
</organism>
<name>A0A8H6LXD4_9AGAR</name>